<dbReference type="EMBL" id="FOOK01000023">
    <property type="protein sequence ID" value="SFG26777.1"/>
    <property type="molecule type" value="Genomic_DNA"/>
</dbReference>
<organism evidence="2 3">
    <name type="scientific">Planifilum fulgidum</name>
    <dbReference type="NCBI Taxonomy" id="201973"/>
    <lineage>
        <taxon>Bacteria</taxon>
        <taxon>Bacillati</taxon>
        <taxon>Bacillota</taxon>
        <taxon>Bacilli</taxon>
        <taxon>Bacillales</taxon>
        <taxon>Thermoactinomycetaceae</taxon>
        <taxon>Planifilum</taxon>
    </lineage>
</organism>
<sequence>MKKLLILGIVIVTLVAVYFMLYFIDVSGQILEVSGAKVTVDNMEEHYTEEDFIQQKGISPEQAKDIVKHPNQFRSVYLSFDLYNNSVWASVSNIQLEVHIPEDVKRRLVWIGDSLTFPYVGPMEEHSDIVIAYFKLEEGDTEEDLKEICKQIRFTLTGKKFGFFDHGSISVPVHFSGD</sequence>
<name>A0A1I2QKL3_9BACL</name>
<reference evidence="3" key="1">
    <citation type="submission" date="2016-10" db="EMBL/GenBank/DDBJ databases">
        <authorList>
            <person name="Varghese N."/>
            <person name="Submissions S."/>
        </authorList>
    </citation>
    <scope>NUCLEOTIDE SEQUENCE [LARGE SCALE GENOMIC DNA]</scope>
    <source>
        <strain evidence="3">DSM 44945</strain>
    </source>
</reference>
<keyword evidence="1" id="KW-0812">Transmembrane</keyword>
<feature type="transmembrane region" description="Helical" evidence="1">
    <location>
        <begin position="5"/>
        <end position="24"/>
    </location>
</feature>
<accession>A0A1I2QKL3</accession>
<gene>
    <name evidence="2" type="ORF">SAMN04488025_12346</name>
</gene>
<keyword evidence="1" id="KW-1133">Transmembrane helix</keyword>
<proteinExistence type="predicted"/>
<evidence type="ECO:0000256" key="1">
    <source>
        <dbReference type="SAM" id="Phobius"/>
    </source>
</evidence>
<dbReference type="Proteomes" id="UP000198661">
    <property type="component" value="Unassembled WGS sequence"/>
</dbReference>
<keyword evidence="1" id="KW-0472">Membrane</keyword>
<evidence type="ECO:0000313" key="3">
    <source>
        <dbReference type="Proteomes" id="UP000198661"/>
    </source>
</evidence>
<evidence type="ECO:0000313" key="2">
    <source>
        <dbReference type="EMBL" id="SFG26777.1"/>
    </source>
</evidence>
<dbReference type="AlphaFoldDB" id="A0A1I2QKL3"/>
<protein>
    <submittedName>
        <fullName evidence="2">Uncharacterized protein</fullName>
    </submittedName>
</protein>
<dbReference type="RefSeq" id="WP_143085347.1">
    <property type="nucleotide sequence ID" value="NZ_FOOK01000023.1"/>
</dbReference>
<keyword evidence="3" id="KW-1185">Reference proteome</keyword>
<dbReference type="OrthoDB" id="2989028at2"/>